<organism evidence="3 4">
    <name type="scientific">Flemingia macrophylla</name>
    <dbReference type="NCBI Taxonomy" id="520843"/>
    <lineage>
        <taxon>Eukaryota</taxon>
        <taxon>Viridiplantae</taxon>
        <taxon>Streptophyta</taxon>
        <taxon>Embryophyta</taxon>
        <taxon>Tracheophyta</taxon>
        <taxon>Spermatophyta</taxon>
        <taxon>Magnoliopsida</taxon>
        <taxon>eudicotyledons</taxon>
        <taxon>Gunneridae</taxon>
        <taxon>Pentapetalae</taxon>
        <taxon>rosids</taxon>
        <taxon>fabids</taxon>
        <taxon>Fabales</taxon>
        <taxon>Fabaceae</taxon>
        <taxon>Papilionoideae</taxon>
        <taxon>50 kb inversion clade</taxon>
        <taxon>NPAAA clade</taxon>
        <taxon>indigoferoid/millettioid clade</taxon>
        <taxon>Phaseoleae</taxon>
        <taxon>Flemingia</taxon>
    </lineage>
</organism>
<name>A0ABD1LE78_9FABA</name>
<sequence>MESKTLNNNNTIKFLYSYGGQIRPRHTDGKLRYYGGHTRVLSLSPSTSFSELKAKLSELCGSPVKLGCPLPNGDLETLISVTNDEDLANVIELYDRSSSSLPHPSKIRVILSPQGKLSRAPSSSSSCSGTPSPSGSSHSSSADSLPPSVPHRFLRRYCSPVSVRFPIGVPNGPGKGCWCTGHLNGSPRFLNRGPYWINCCHWCKVMS</sequence>
<evidence type="ECO:0000313" key="3">
    <source>
        <dbReference type="EMBL" id="KAL2321771.1"/>
    </source>
</evidence>
<feature type="domain" description="PB1" evidence="2">
    <location>
        <begin position="26"/>
        <end position="112"/>
    </location>
</feature>
<evidence type="ECO:0000313" key="4">
    <source>
        <dbReference type="Proteomes" id="UP001603857"/>
    </source>
</evidence>
<protein>
    <recommendedName>
        <fullName evidence="2">PB1 domain-containing protein</fullName>
    </recommendedName>
</protein>
<dbReference type="Gene3D" id="3.10.20.90">
    <property type="entry name" value="Phosphatidylinositol 3-kinase Catalytic Subunit, Chain A, domain 1"/>
    <property type="match status" value="1"/>
</dbReference>
<feature type="compositionally biased region" description="Low complexity" evidence="1">
    <location>
        <begin position="118"/>
        <end position="146"/>
    </location>
</feature>
<dbReference type="AlphaFoldDB" id="A0ABD1LE78"/>
<dbReference type="Proteomes" id="UP001603857">
    <property type="component" value="Unassembled WGS sequence"/>
</dbReference>
<dbReference type="CDD" id="cd06410">
    <property type="entry name" value="PB1_UP2"/>
    <property type="match status" value="1"/>
</dbReference>
<dbReference type="SMART" id="SM00666">
    <property type="entry name" value="PB1"/>
    <property type="match status" value="1"/>
</dbReference>
<dbReference type="InterPro" id="IPR053198">
    <property type="entry name" value="Gynoecium_Dev_Regulator"/>
</dbReference>
<proteinExistence type="predicted"/>
<feature type="region of interest" description="Disordered" evidence="1">
    <location>
        <begin position="116"/>
        <end position="147"/>
    </location>
</feature>
<dbReference type="SUPFAM" id="SSF54277">
    <property type="entry name" value="CAD &amp; PB1 domains"/>
    <property type="match status" value="1"/>
</dbReference>
<keyword evidence="4" id="KW-1185">Reference proteome</keyword>
<evidence type="ECO:0000259" key="2">
    <source>
        <dbReference type="SMART" id="SM00666"/>
    </source>
</evidence>
<dbReference type="InterPro" id="IPR000270">
    <property type="entry name" value="PB1_dom"/>
</dbReference>
<gene>
    <name evidence="3" type="ORF">Fmac_026150</name>
</gene>
<reference evidence="3 4" key="1">
    <citation type="submission" date="2024-08" db="EMBL/GenBank/DDBJ databases">
        <title>Insights into the chromosomal genome structure of Flemingia macrophylla.</title>
        <authorList>
            <person name="Ding Y."/>
            <person name="Zhao Y."/>
            <person name="Bi W."/>
            <person name="Wu M."/>
            <person name="Zhao G."/>
            <person name="Gong Y."/>
            <person name="Li W."/>
            <person name="Zhang P."/>
        </authorList>
    </citation>
    <scope>NUCLEOTIDE SEQUENCE [LARGE SCALE GENOMIC DNA]</scope>
    <source>
        <strain evidence="3">DYQJB</strain>
        <tissue evidence="3">Leaf</tissue>
    </source>
</reference>
<dbReference type="EMBL" id="JBGMDY010000009">
    <property type="protein sequence ID" value="KAL2321771.1"/>
    <property type="molecule type" value="Genomic_DNA"/>
</dbReference>
<comment type="caution">
    <text evidence="3">The sequence shown here is derived from an EMBL/GenBank/DDBJ whole genome shotgun (WGS) entry which is preliminary data.</text>
</comment>
<dbReference type="PANTHER" id="PTHR31066:SF99">
    <property type="entry name" value="PB1 DOMAIN PROTEIN"/>
    <property type="match status" value="1"/>
</dbReference>
<dbReference type="Pfam" id="PF00564">
    <property type="entry name" value="PB1"/>
    <property type="match status" value="1"/>
</dbReference>
<accession>A0ABD1LE78</accession>
<dbReference type="PANTHER" id="PTHR31066">
    <property type="entry name" value="OS05G0427100 PROTEIN-RELATED"/>
    <property type="match status" value="1"/>
</dbReference>
<evidence type="ECO:0000256" key="1">
    <source>
        <dbReference type="SAM" id="MobiDB-lite"/>
    </source>
</evidence>